<dbReference type="GO" id="GO:0005634">
    <property type="term" value="C:nucleus"/>
    <property type="evidence" value="ECO:0007669"/>
    <property type="project" value="TreeGrafter"/>
</dbReference>
<dbReference type="InterPro" id="IPR011009">
    <property type="entry name" value="Kinase-like_dom_sf"/>
</dbReference>
<feature type="domain" description="Protein kinase" evidence="11">
    <location>
        <begin position="106"/>
        <end position="562"/>
    </location>
</feature>
<dbReference type="Gene3D" id="3.30.200.20">
    <property type="entry name" value="Phosphorylase Kinase, domain 1"/>
    <property type="match status" value="1"/>
</dbReference>
<evidence type="ECO:0000256" key="2">
    <source>
        <dbReference type="ARBA" id="ARBA00022527"/>
    </source>
</evidence>
<organism evidence="12 13">
    <name type="scientific">Cladophialophora chaetospira</name>
    <dbReference type="NCBI Taxonomy" id="386627"/>
    <lineage>
        <taxon>Eukaryota</taxon>
        <taxon>Fungi</taxon>
        <taxon>Dikarya</taxon>
        <taxon>Ascomycota</taxon>
        <taxon>Pezizomycotina</taxon>
        <taxon>Eurotiomycetes</taxon>
        <taxon>Chaetothyriomycetidae</taxon>
        <taxon>Chaetothyriales</taxon>
        <taxon>Herpotrichiellaceae</taxon>
        <taxon>Cladophialophora</taxon>
    </lineage>
</organism>
<dbReference type="GO" id="GO:0004674">
    <property type="term" value="F:protein serine/threonine kinase activity"/>
    <property type="evidence" value="ECO:0007669"/>
    <property type="project" value="UniProtKB-KW"/>
</dbReference>
<evidence type="ECO:0000256" key="10">
    <source>
        <dbReference type="SAM" id="MobiDB-lite"/>
    </source>
</evidence>
<name>A0AA39CI44_9EURO</name>
<comment type="catalytic activity">
    <reaction evidence="7">
        <text>L-threonyl-[protein] + ATP = O-phospho-L-threonyl-[protein] + ADP + H(+)</text>
        <dbReference type="Rhea" id="RHEA:46608"/>
        <dbReference type="Rhea" id="RHEA-COMP:11060"/>
        <dbReference type="Rhea" id="RHEA-COMP:11605"/>
        <dbReference type="ChEBI" id="CHEBI:15378"/>
        <dbReference type="ChEBI" id="CHEBI:30013"/>
        <dbReference type="ChEBI" id="CHEBI:30616"/>
        <dbReference type="ChEBI" id="CHEBI:61977"/>
        <dbReference type="ChEBI" id="CHEBI:456216"/>
        <dbReference type="EC" id="2.7.11.1"/>
    </reaction>
</comment>
<comment type="catalytic activity">
    <reaction evidence="8">
        <text>L-seryl-[protein] + ATP = O-phospho-L-seryl-[protein] + ADP + H(+)</text>
        <dbReference type="Rhea" id="RHEA:17989"/>
        <dbReference type="Rhea" id="RHEA-COMP:9863"/>
        <dbReference type="Rhea" id="RHEA-COMP:11604"/>
        <dbReference type="ChEBI" id="CHEBI:15378"/>
        <dbReference type="ChEBI" id="CHEBI:29999"/>
        <dbReference type="ChEBI" id="CHEBI:30616"/>
        <dbReference type="ChEBI" id="CHEBI:83421"/>
        <dbReference type="ChEBI" id="CHEBI:456216"/>
        <dbReference type="EC" id="2.7.11.1"/>
    </reaction>
</comment>
<dbReference type="GO" id="GO:0005524">
    <property type="term" value="F:ATP binding"/>
    <property type="evidence" value="ECO:0007669"/>
    <property type="project" value="UniProtKB-UniRule"/>
</dbReference>
<keyword evidence="3 12" id="KW-0808">Transferase</keyword>
<keyword evidence="6 9" id="KW-0067">ATP-binding</keyword>
<evidence type="ECO:0000256" key="8">
    <source>
        <dbReference type="ARBA" id="ARBA00048679"/>
    </source>
</evidence>
<dbReference type="PANTHER" id="PTHR47634:SF9">
    <property type="entry name" value="PROTEIN KINASE DOMAIN-CONTAINING PROTEIN-RELATED"/>
    <property type="match status" value="1"/>
</dbReference>
<dbReference type="InterPro" id="IPR008271">
    <property type="entry name" value="Ser/Thr_kinase_AS"/>
</dbReference>
<dbReference type="InterPro" id="IPR051334">
    <property type="entry name" value="SRPK"/>
</dbReference>
<evidence type="ECO:0000313" key="13">
    <source>
        <dbReference type="Proteomes" id="UP001172673"/>
    </source>
</evidence>
<evidence type="ECO:0000256" key="6">
    <source>
        <dbReference type="ARBA" id="ARBA00022840"/>
    </source>
</evidence>
<comment type="caution">
    <text evidence="12">The sequence shown here is derived from an EMBL/GenBank/DDBJ whole genome shotgun (WGS) entry which is preliminary data.</text>
</comment>
<keyword evidence="2 12" id="KW-0723">Serine/threonine-protein kinase</keyword>
<sequence>MNGTDLKKAAINQAKKVAQTAALAANGNGQKKRRKGDNLKPIITTDSAASSSLHESPTQADPESPSSSTSEDDPAETTADEEDSEDYCKGGYHPVHVGETYNNGKYVVVRKLGWGHFSTVWLSRDTSTGKHVALKVVRSAAHYTETAIDEIKLLNKVVQANPNHPGRRYVVSLLDSFEHKGPNGVHVCMVFEVLGENLLGLIKRWNHRGIPMPLVKQITKQVLLGLDYLHRECGIIHTDLKPENVLIEIGDVEQIVKAFVKDEKEPTKDDNRNGRRRRRTLITGSQPLPSPLNASFTNLDKLGGHTPHQPSSLNQVINDSVSNKSSDGLSMLEQLKLKSKENKPEEEQTARAKTREATTDPLEKDLAGVTLDNKDNKKPTDAEKVLKAAKHEDDPIGEIISVKIADLGNACWVGHHFTNDIQTRQYRSPEVILGAKWGASTDVWSMACMVFELITGDYLFDPQSGTKYGKDDDHIAQIIELLGPFPKSLCLSGKWSQEIFNRKGELRNIHRLRHWALPDVLREKYHFSVEEAKKIADFLTPLLELPPEARANAGGMSNVELMKGVKGMENVNLDIVPGTKGEGIEGWATEVKKR</sequence>
<dbReference type="SUPFAM" id="SSF56112">
    <property type="entry name" value="Protein kinase-like (PK-like)"/>
    <property type="match status" value="1"/>
</dbReference>
<keyword evidence="4 9" id="KW-0547">Nucleotide-binding</keyword>
<dbReference type="CDD" id="cd14136">
    <property type="entry name" value="STKc_SRPK"/>
    <property type="match status" value="1"/>
</dbReference>
<gene>
    <name evidence="12" type="primary">SKY1</name>
    <name evidence="12" type="ORF">H2200_005986</name>
</gene>
<dbReference type="GO" id="GO:0000245">
    <property type="term" value="P:spliceosomal complex assembly"/>
    <property type="evidence" value="ECO:0007669"/>
    <property type="project" value="TreeGrafter"/>
</dbReference>
<feature type="compositionally biased region" description="Polar residues" evidence="10">
    <location>
        <begin position="308"/>
        <end position="328"/>
    </location>
</feature>
<evidence type="ECO:0000313" key="12">
    <source>
        <dbReference type="EMBL" id="KAJ9609658.1"/>
    </source>
</evidence>
<dbReference type="Gene3D" id="1.10.510.10">
    <property type="entry name" value="Transferase(Phosphotransferase) domain 1"/>
    <property type="match status" value="1"/>
</dbReference>
<feature type="region of interest" description="Disordered" evidence="10">
    <location>
        <begin position="22"/>
        <end position="90"/>
    </location>
</feature>
<dbReference type="AlphaFoldDB" id="A0AA39CI44"/>
<evidence type="ECO:0000256" key="7">
    <source>
        <dbReference type="ARBA" id="ARBA00047899"/>
    </source>
</evidence>
<dbReference type="GO" id="GO:0050684">
    <property type="term" value="P:regulation of mRNA processing"/>
    <property type="evidence" value="ECO:0007669"/>
    <property type="project" value="TreeGrafter"/>
</dbReference>
<proteinExistence type="predicted"/>
<feature type="binding site" evidence="9">
    <location>
        <position position="135"/>
    </location>
    <ligand>
        <name>ATP</name>
        <dbReference type="ChEBI" id="CHEBI:30616"/>
    </ligand>
</feature>
<feature type="compositionally biased region" description="Basic and acidic residues" evidence="10">
    <location>
        <begin position="335"/>
        <end position="378"/>
    </location>
</feature>
<dbReference type="Proteomes" id="UP001172673">
    <property type="component" value="Unassembled WGS sequence"/>
</dbReference>
<feature type="compositionally biased region" description="Acidic residues" evidence="10">
    <location>
        <begin position="70"/>
        <end position="85"/>
    </location>
</feature>
<keyword evidence="13" id="KW-1185">Reference proteome</keyword>
<feature type="region of interest" description="Disordered" evidence="10">
    <location>
        <begin position="263"/>
        <end position="378"/>
    </location>
</feature>
<dbReference type="PROSITE" id="PS50011">
    <property type="entry name" value="PROTEIN_KINASE_DOM"/>
    <property type="match status" value="1"/>
</dbReference>
<dbReference type="PANTHER" id="PTHR47634">
    <property type="entry name" value="PROTEIN KINASE DOMAIN-CONTAINING PROTEIN-RELATED"/>
    <property type="match status" value="1"/>
</dbReference>
<evidence type="ECO:0000259" key="11">
    <source>
        <dbReference type="PROSITE" id="PS50011"/>
    </source>
</evidence>
<evidence type="ECO:0000256" key="9">
    <source>
        <dbReference type="PROSITE-ProRule" id="PRU10141"/>
    </source>
</evidence>
<dbReference type="PROSITE" id="PS00107">
    <property type="entry name" value="PROTEIN_KINASE_ATP"/>
    <property type="match status" value="1"/>
</dbReference>
<dbReference type="FunFam" id="3.30.200.20:FF:000076">
    <property type="entry name" value="CMGC/SRPK protein kinase"/>
    <property type="match status" value="1"/>
</dbReference>
<dbReference type="EC" id="2.7.11.1" evidence="1"/>
<evidence type="ECO:0000256" key="5">
    <source>
        <dbReference type="ARBA" id="ARBA00022777"/>
    </source>
</evidence>
<dbReference type="FunFam" id="1.10.510.10:FF:000409">
    <property type="entry name" value="CMGC/SRPK protein kinase"/>
    <property type="match status" value="1"/>
</dbReference>
<reference evidence="12" key="1">
    <citation type="submission" date="2022-10" db="EMBL/GenBank/DDBJ databases">
        <title>Culturing micro-colonial fungi from biological soil crusts in the Mojave desert and describing Neophaeococcomyces mojavensis, and introducing the new genera and species Taxawa tesnikishii.</title>
        <authorList>
            <person name="Kurbessoian T."/>
            <person name="Stajich J.E."/>
        </authorList>
    </citation>
    <scope>NUCLEOTIDE SEQUENCE</scope>
    <source>
        <strain evidence="12">TK_41</strain>
    </source>
</reference>
<keyword evidence="5 12" id="KW-0418">Kinase</keyword>
<dbReference type="InterPro" id="IPR017441">
    <property type="entry name" value="Protein_kinase_ATP_BS"/>
</dbReference>
<dbReference type="SMART" id="SM00220">
    <property type="entry name" value="S_TKc"/>
    <property type="match status" value="1"/>
</dbReference>
<dbReference type="EMBL" id="JAPDRK010000008">
    <property type="protein sequence ID" value="KAJ9609658.1"/>
    <property type="molecule type" value="Genomic_DNA"/>
</dbReference>
<dbReference type="GO" id="GO:0005737">
    <property type="term" value="C:cytoplasm"/>
    <property type="evidence" value="ECO:0007669"/>
    <property type="project" value="TreeGrafter"/>
</dbReference>
<evidence type="ECO:0000256" key="3">
    <source>
        <dbReference type="ARBA" id="ARBA00022679"/>
    </source>
</evidence>
<dbReference type="PROSITE" id="PS00108">
    <property type="entry name" value="PROTEIN_KINASE_ST"/>
    <property type="match status" value="1"/>
</dbReference>
<feature type="compositionally biased region" description="Polar residues" evidence="10">
    <location>
        <begin position="44"/>
        <end position="59"/>
    </location>
</feature>
<accession>A0AA39CI44</accession>
<feature type="compositionally biased region" description="Basic and acidic residues" evidence="10">
    <location>
        <begin position="263"/>
        <end position="273"/>
    </location>
</feature>
<evidence type="ECO:0000256" key="4">
    <source>
        <dbReference type="ARBA" id="ARBA00022741"/>
    </source>
</evidence>
<dbReference type="InterPro" id="IPR000719">
    <property type="entry name" value="Prot_kinase_dom"/>
</dbReference>
<feature type="compositionally biased region" description="Polar residues" evidence="10">
    <location>
        <begin position="282"/>
        <end position="298"/>
    </location>
</feature>
<feature type="compositionally biased region" description="Low complexity" evidence="10">
    <location>
        <begin position="60"/>
        <end position="69"/>
    </location>
</feature>
<evidence type="ECO:0000256" key="1">
    <source>
        <dbReference type="ARBA" id="ARBA00012513"/>
    </source>
</evidence>
<protein>
    <recommendedName>
        <fullName evidence="1">non-specific serine/threonine protein kinase</fullName>
        <ecNumber evidence="1">2.7.11.1</ecNumber>
    </recommendedName>
</protein>
<dbReference type="Pfam" id="PF00069">
    <property type="entry name" value="Pkinase"/>
    <property type="match status" value="2"/>
</dbReference>